<evidence type="ECO:0000256" key="1">
    <source>
        <dbReference type="SAM" id="Phobius"/>
    </source>
</evidence>
<sequence>MIPLEFAALEWKQTASGLWQVENGTNPGLAYSLIWLVWALASLSGLVLFLVFGFSSRFNYERWRGGVLTIRDVTFYFAWLQLTTMILMLASELLGVSGNGWFGLILPYLPHGLMILCALWLFKGRLSELDFRRMGAKETGFAFVAVIAAYGFTYFFLDPLVTNPVAHWFNLELGSWREESISEGINQAAKMGLLSVGGQILLIGVMGPIAEEILFRGLLMNVVARRMGVSIALIVSALLFACSHADVSYMAPLFVLGLLLGGLYAVFRSLWVPIFFHIVNNTASVLFDLFR</sequence>
<dbReference type="GO" id="GO:0004175">
    <property type="term" value="F:endopeptidase activity"/>
    <property type="evidence" value="ECO:0007669"/>
    <property type="project" value="UniProtKB-ARBA"/>
</dbReference>
<dbReference type="Proteomes" id="UP000198534">
    <property type="component" value="Unassembled WGS sequence"/>
</dbReference>
<dbReference type="OrthoDB" id="9782250at2"/>
<dbReference type="PANTHER" id="PTHR36435:SF1">
    <property type="entry name" value="CAAX AMINO TERMINAL PROTEASE FAMILY PROTEIN"/>
    <property type="match status" value="1"/>
</dbReference>
<evidence type="ECO:0000259" key="2">
    <source>
        <dbReference type="Pfam" id="PF02517"/>
    </source>
</evidence>
<dbReference type="PANTHER" id="PTHR36435">
    <property type="entry name" value="SLR1288 PROTEIN"/>
    <property type="match status" value="1"/>
</dbReference>
<evidence type="ECO:0000313" key="3">
    <source>
        <dbReference type="EMBL" id="SDX26306.1"/>
    </source>
</evidence>
<protein>
    <submittedName>
        <fullName evidence="3">CAAX protease self-immunity</fullName>
    </submittedName>
</protein>
<dbReference type="InterPro" id="IPR003675">
    <property type="entry name" value="Rce1/LyrA-like_dom"/>
</dbReference>
<accession>A0A1H3A9I1</accession>
<name>A0A1H3A9I1_9BACL</name>
<reference evidence="3 4" key="1">
    <citation type="submission" date="2016-10" db="EMBL/GenBank/DDBJ databases">
        <authorList>
            <person name="de Groot N.N."/>
        </authorList>
    </citation>
    <scope>NUCLEOTIDE SEQUENCE [LARGE SCALE GENOMIC DNA]</scope>
    <source>
        <strain evidence="3 4">DSM 45610</strain>
    </source>
</reference>
<gene>
    <name evidence="3" type="ORF">SAMN05444487_1133</name>
</gene>
<dbReference type="Pfam" id="PF02517">
    <property type="entry name" value="Rce1-like"/>
    <property type="match status" value="1"/>
</dbReference>
<dbReference type="InterPro" id="IPR052710">
    <property type="entry name" value="CAAX_protease"/>
</dbReference>
<feature type="transmembrane region" description="Helical" evidence="1">
    <location>
        <begin position="141"/>
        <end position="157"/>
    </location>
</feature>
<dbReference type="STRING" id="1048340.SAMN05444487_1133"/>
<organism evidence="3 4">
    <name type="scientific">Marininema mesophilum</name>
    <dbReference type="NCBI Taxonomy" id="1048340"/>
    <lineage>
        <taxon>Bacteria</taxon>
        <taxon>Bacillati</taxon>
        <taxon>Bacillota</taxon>
        <taxon>Bacilli</taxon>
        <taxon>Bacillales</taxon>
        <taxon>Thermoactinomycetaceae</taxon>
        <taxon>Marininema</taxon>
    </lineage>
</organism>
<feature type="transmembrane region" description="Helical" evidence="1">
    <location>
        <begin position="29"/>
        <end position="52"/>
    </location>
</feature>
<feature type="transmembrane region" description="Helical" evidence="1">
    <location>
        <begin position="222"/>
        <end position="241"/>
    </location>
</feature>
<keyword evidence="1" id="KW-1133">Transmembrane helix</keyword>
<feature type="transmembrane region" description="Helical" evidence="1">
    <location>
        <begin position="247"/>
        <end position="267"/>
    </location>
</feature>
<feature type="transmembrane region" description="Helical" evidence="1">
    <location>
        <begin position="100"/>
        <end position="121"/>
    </location>
</feature>
<evidence type="ECO:0000313" key="4">
    <source>
        <dbReference type="Proteomes" id="UP000198534"/>
    </source>
</evidence>
<proteinExistence type="predicted"/>
<dbReference type="GO" id="GO:0006508">
    <property type="term" value="P:proteolysis"/>
    <property type="evidence" value="ECO:0007669"/>
    <property type="project" value="UniProtKB-KW"/>
</dbReference>
<keyword evidence="1" id="KW-0472">Membrane</keyword>
<dbReference type="AlphaFoldDB" id="A0A1H3A9I1"/>
<keyword evidence="4" id="KW-1185">Reference proteome</keyword>
<dbReference type="EMBL" id="FNNQ01000013">
    <property type="protein sequence ID" value="SDX26306.1"/>
    <property type="molecule type" value="Genomic_DNA"/>
</dbReference>
<keyword evidence="3" id="KW-0378">Hydrolase</keyword>
<feature type="domain" description="CAAX prenyl protease 2/Lysostaphin resistance protein A-like" evidence="2">
    <location>
        <begin position="199"/>
        <end position="282"/>
    </location>
</feature>
<dbReference type="GO" id="GO:0080120">
    <property type="term" value="P:CAAX-box protein maturation"/>
    <property type="evidence" value="ECO:0007669"/>
    <property type="project" value="UniProtKB-ARBA"/>
</dbReference>
<feature type="transmembrane region" description="Helical" evidence="1">
    <location>
        <begin position="191"/>
        <end position="210"/>
    </location>
</feature>
<keyword evidence="3" id="KW-0645">Protease</keyword>
<keyword evidence="1" id="KW-0812">Transmembrane</keyword>
<feature type="transmembrane region" description="Helical" evidence="1">
    <location>
        <begin position="73"/>
        <end position="94"/>
    </location>
</feature>